<dbReference type="FunFam" id="3.30.160.60:FF:002343">
    <property type="entry name" value="Zinc finger protein 33A"/>
    <property type="match status" value="1"/>
</dbReference>
<dbReference type="InterPro" id="IPR012934">
    <property type="entry name" value="Znf_AD"/>
</dbReference>
<reference evidence="14" key="1">
    <citation type="submission" date="2022-01" db="UniProtKB">
        <authorList>
            <consortium name="EnsemblMetazoa"/>
        </authorList>
    </citation>
    <scope>IDENTIFICATION</scope>
</reference>
<evidence type="ECO:0000256" key="6">
    <source>
        <dbReference type="ARBA" id="ARBA00023015"/>
    </source>
</evidence>
<dbReference type="PROSITE" id="PS00028">
    <property type="entry name" value="ZINC_FINGER_C2H2_1"/>
    <property type="match status" value="9"/>
</dbReference>
<evidence type="ECO:0000313" key="14">
    <source>
        <dbReference type="EnsemblMetazoa" id="XP_014240311.1"/>
    </source>
</evidence>
<feature type="domain" description="C2H2-type" evidence="12">
    <location>
        <begin position="347"/>
        <end position="374"/>
    </location>
</feature>
<evidence type="ECO:0000313" key="15">
    <source>
        <dbReference type="Proteomes" id="UP000494040"/>
    </source>
</evidence>
<feature type="domain" description="C2H2-type" evidence="12">
    <location>
        <begin position="375"/>
        <end position="402"/>
    </location>
</feature>
<feature type="binding site" evidence="10">
    <location>
        <position position="7"/>
    </location>
    <ligand>
        <name>Zn(2+)</name>
        <dbReference type="ChEBI" id="CHEBI:29105"/>
    </ligand>
</feature>
<dbReference type="Pfam" id="PF13894">
    <property type="entry name" value="zf-C2H2_4"/>
    <property type="match status" value="1"/>
</dbReference>
<feature type="binding site" evidence="10">
    <location>
        <position position="53"/>
    </location>
    <ligand>
        <name>Zn(2+)</name>
        <dbReference type="ChEBI" id="CHEBI:29105"/>
    </ligand>
</feature>
<evidence type="ECO:0008006" key="16">
    <source>
        <dbReference type="Google" id="ProtNLM"/>
    </source>
</evidence>
<dbReference type="PANTHER" id="PTHR24399:SF23">
    <property type="entry name" value="C2H2-TYPE DOMAIN-CONTAINING PROTEIN"/>
    <property type="match status" value="1"/>
</dbReference>
<feature type="domain" description="C2H2-type" evidence="12">
    <location>
        <begin position="288"/>
        <end position="315"/>
    </location>
</feature>
<dbReference type="Pfam" id="PF00096">
    <property type="entry name" value="zf-C2H2"/>
    <property type="match status" value="5"/>
</dbReference>
<feature type="domain" description="C2H2-type" evidence="12">
    <location>
        <begin position="431"/>
        <end position="458"/>
    </location>
</feature>
<evidence type="ECO:0000256" key="1">
    <source>
        <dbReference type="ARBA" id="ARBA00004123"/>
    </source>
</evidence>
<dbReference type="FunFam" id="3.30.160.60:FF:000478">
    <property type="entry name" value="Zinc finger protein 133"/>
    <property type="match status" value="1"/>
</dbReference>
<dbReference type="GO" id="GO:0000978">
    <property type="term" value="F:RNA polymerase II cis-regulatory region sequence-specific DNA binding"/>
    <property type="evidence" value="ECO:0007669"/>
    <property type="project" value="TreeGrafter"/>
</dbReference>
<dbReference type="GO" id="GO:0001227">
    <property type="term" value="F:DNA-binding transcription repressor activity, RNA polymerase II-specific"/>
    <property type="evidence" value="ECO:0007669"/>
    <property type="project" value="TreeGrafter"/>
</dbReference>
<keyword evidence="7" id="KW-0804">Transcription</keyword>
<organism evidence="14 15">
    <name type="scientific">Cimex lectularius</name>
    <name type="common">Bed bug</name>
    <name type="synonym">Acanthia lectularia</name>
    <dbReference type="NCBI Taxonomy" id="79782"/>
    <lineage>
        <taxon>Eukaryota</taxon>
        <taxon>Metazoa</taxon>
        <taxon>Ecdysozoa</taxon>
        <taxon>Arthropoda</taxon>
        <taxon>Hexapoda</taxon>
        <taxon>Insecta</taxon>
        <taxon>Pterygota</taxon>
        <taxon>Neoptera</taxon>
        <taxon>Paraneoptera</taxon>
        <taxon>Hemiptera</taxon>
        <taxon>Heteroptera</taxon>
        <taxon>Panheteroptera</taxon>
        <taxon>Cimicomorpha</taxon>
        <taxon>Cimicidae</taxon>
        <taxon>Cimex</taxon>
    </lineage>
</organism>
<dbReference type="SUPFAM" id="SSF57716">
    <property type="entry name" value="Glucocorticoid receptor-like (DNA-binding domain)"/>
    <property type="match status" value="1"/>
</dbReference>
<evidence type="ECO:0000256" key="3">
    <source>
        <dbReference type="ARBA" id="ARBA00022737"/>
    </source>
</evidence>
<feature type="binding site" evidence="10">
    <location>
        <position position="56"/>
    </location>
    <ligand>
        <name>Zn(2+)</name>
        <dbReference type="ChEBI" id="CHEBI:29105"/>
    </ligand>
</feature>
<name>A0A8I6TBC1_CIMLE</name>
<evidence type="ECO:0000256" key="2">
    <source>
        <dbReference type="ARBA" id="ARBA00022723"/>
    </source>
</evidence>
<sequence length="555" mass="63237">MSFSLFCRLCASKSENFTNALDSVGKGLNLAEKINHCLRIEITADDSLPKTVCADCCERIENYYSYSQLCSLSQHSLMKIFSYEGDPQRSENGVMYASCNKSITNNMPHGEESGISAISTVEVDRKDELNLNNKASNDTALEEHYSNLNQPLETNPTMPEGTSHGRKERGKNSSSECGSEEEEDIFNEATTAPVRNVFENYIWGCTLCNEELLSLPALKSHYTTVHMQQPVFKCMSCPKVYERYRSFARHVKLHQQIRPYSCDVCGKRFSQKTILQSHSTVHSEERPHVCSQCGKAFKQFSSLYLHSKCHLPEQAKPKYPCVICSKEYSTKYSMDTHMKIHTGERNYICDVCGKSFITKGSLDYHLLAHNETKPHSCLVCSKSFRTARLLAKHSTLHTGVKPYQCDVCGKQFRQRGGLKEHNRVHTGVMPYSCEYCGKTFRFRGILTIHKRQHTGERPYSCRDCVRVFTNWPNYNKHMKRRHKNNKTLGNDATPPEPPQIDTMAVVSTDFSEANDDLLFKNIPDGEIYRSPPPFNATIPFYISPVLSMQGMMEKK</sequence>
<dbReference type="KEGG" id="clec:106661437"/>
<dbReference type="EnsemblMetazoa" id="XM_014384825.2">
    <property type="protein sequence ID" value="XP_014240311.1"/>
    <property type="gene ID" value="LOC106661437"/>
</dbReference>
<dbReference type="Pfam" id="PF13912">
    <property type="entry name" value="zf-C2H2_6"/>
    <property type="match status" value="1"/>
</dbReference>
<dbReference type="GO" id="GO:0030674">
    <property type="term" value="F:protein-macromolecule adaptor activity"/>
    <property type="evidence" value="ECO:0007669"/>
    <property type="project" value="UniProtKB-ARBA"/>
</dbReference>
<dbReference type="PROSITE" id="PS50157">
    <property type="entry name" value="ZINC_FINGER_C2H2_2"/>
    <property type="match status" value="9"/>
</dbReference>
<evidence type="ECO:0000256" key="7">
    <source>
        <dbReference type="ARBA" id="ARBA00023163"/>
    </source>
</evidence>
<evidence type="ECO:0000256" key="9">
    <source>
        <dbReference type="PROSITE-ProRule" id="PRU00042"/>
    </source>
</evidence>
<keyword evidence="5 10" id="KW-0862">Zinc</keyword>
<dbReference type="FunFam" id="3.30.160.60:FF:000688">
    <property type="entry name" value="zinc finger protein 197 isoform X1"/>
    <property type="match status" value="1"/>
</dbReference>
<dbReference type="InterPro" id="IPR036236">
    <property type="entry name" value="Znf_C2H2_sf"/>
</dbReference>
<dbReference type="SMART" id="SM00868">
    <property type="entry name" value="zf-AD"/>
    <property type="match status" value="1"/>
</dbReference>
<dbReference type="Pfam" id="PF07776">
    <property type="entry name" value="zf-AD"/>
    <property type="match status" value="1"/>
</dbReference>
<dbReference type="RefSeq" id="XP_014240311.1">
    <property type="nucleotide sequence ID" value="XM_014384825.2"/>
</dbReference>
<dbReference type="OrthoDB" id="6620115at2759"/>
<keyword evidence="15" id="KW-1185">Reference proteome</keyword>
<dbReference type="PROSITE" id="PS51915">
    <property type="entry name" value="ZAD"/>
    <property type="match status" value="1"/>
</dbReference>
<evidence type="ECO:0000256" key="4">
    <source>
        <dbReference type="ARBA" id="ARBA00022771"/>
    </source>
</evidence>
<keyword evidence="2 10" id="KW-0479">Metal-binding</keyword>
<keyword evidence="4 9" id="KW-0863">Zinc-finger</keyword>
<accession>A0A8I6TBC1</accession>
<evidence type="ECO:0000256" key="8">
    <source>
        <dbReference type="ARBA" id="ARBA00023242"/>
    </source>
</evidence>
<dbReference type="FunFam" id="3.30.160.60:FF:000624">
    <property type="entry name" value="zinc finger protein 697"/>
    <property type="match status" value="1"/>
</dbReference>
<protein>
    <recommendedName>
        <fullName evidence="16">Zinc finger protein</fullName>
    </recommendedName>
</protein>
<dbReference type="OMA" id="HCCEYCN"/>
<feature type="domain" description="C2H2-type" evidence="12">
    <location>
        <begin position="319"/>
        <end position="346"/>
    </location>
</feature>
<dbReference type="FunFam" id="3.30.160.60:FF:001289">
    <property type="entry name" value="Zinc finger protein 574"/>
    <property type="match status" value="1"/>
</dbReference>
<dbReference type="SUPFAM" id="SSF57667">
    <property type="entry name" value="beta-beta-alpha zinc fingers"/>
    <property type="match status" value="5"/>
</dbReference>
<dbReference type="Gene3D" id="3.40.1800.20">
    <property type="match status" value="1"/>
</dbReference>
<evidence type="ECO:0000259" key="13">
    <source>
        <dbReference type="PROSITE" id="PS51915"/>
    </source>
</evidence>
<evidence type="ECO:0000259" key="12">
    <source>
        <dbReference type="PROSITE" id="PS50157"/>
    </source>
</evidence>
<dbReference type="Proteomes" id="UP000494040">
    <property type="component" value="Unassembled WGS sequence"/>
</dbReference>
<keyword evidence="6" id="KW-0805">Transcription regulation</keyword>
<dbReference type="Gene3D" id="3.30.160.60">
    <property type="entry name" value="Classic Zinc Finger"/>
    <property type="match status" value="9"/>
</dbReference>
<feature type="domain" description="C2H2-type" evidence="12">
    <location>
        <begin position="459"/>
        <end position="487"/>
    </location>
</feature>
<dbReference type="GeneID" id="106661437"/>
<comment type="subcellular location">
    <subcellularLocation>
        <location evidence="1">Nucleus</location>
    </subcellularLocation>
</comment>
<feature type="region of interest" description="Disordered" evidence="11">
    <location>
        <begin position="147"/>
        <end position="186"/>
    </location>
</feature>
<feature type="domain" description="C2H2-type" evidence="12">
    <location>
        <begin position="403"/>
        <end position="430"/>
    </location>
</feature>
<keyword evidence="3" id="KW-0677">Repeat</keyword>
<dbReference type="GO" id="GO:0005654">
    <property type="term" value="C:nucleoplasm"/>
    <property type="evidence" value="ECO:0007669"/>
    <property type="project" value="TreeGrafter"/>
</dbReference>
<keyword evidence="8" id="KW-0539">Nucleus</keyword>
<feature type="domain" description="C2H2-type" evidence="12">
    <location>
        <begin position="232"/>
        <end position="259"/>
    </location>
</feature>
<dbReference type="GO" id="GO:0008270">
    <property type="term" value="F:zinc ion binding"/>
    <property type="evidence" value="ECO:0007669"/>
    <property type="project" value="UniProtKB-UniRule"/>
</dbReference>
<proteinExistence type="predicted"/>
<evidence type="ECO:0000256" key="11">
    <source>
        <dbReference type="SAM" id="MobiDB-lite"/>
    </source>
</evidence>
<feature type="binding site" evidence="10">
    <location>
        <position position="10"/>
    </location>
    <ligand>
        <name>Zn(2+)</name>
        <dbReference type="ChEBI" id="CHEBI:29105"/>
    </ligand>
</feature>
<dbReference type="PANTHER" id="PTHR24399">
    <property type="entry name" value="ZINC FINGER AND BTB DOMAIN-CONTAINING"/>
    <property type="match status" value="1"/>
</dbReference>
<feature type="compositionally biased region" description="Polar residues" evidence="11">
    <location>
        <begin position="147"/>
        <end position="157"/>
    </location>
</feature>
<dbReference type="SMART" id="SM00355">
    <property type="entry name" value="ZnF_C2H2"/>
    <property type="match status" value="10"/>
</dbReference>
<dbReference type="AlphaFoldDB" id="A0A8I6TBC1"/>
<evidence type="ECO:0000256" key="10">
    <source>
        <dbReference type="PROSITE-ProRule" id="PRU01263"/>
    </source>
</evidence>
<dbReference type="InterPro" id="IPR013087">
    <property type="entry name" value="Znf_C2H2_type"/>
</dbReference>
<evidence type="ECO:0000256" key="5">
    <source>
        <dbReference type="ARBA" id="ARBA00022833"/>
    </source>
</evidence>
<feature type="domain" description="C2H2-type" evidence="12">
    <location>
        <begin position="260"/>
        <end position="287"/>
    </location>
</feature>
<feature type="domain" description="ZAD" evidence="13">
    <location>
        <begin position="5"/>
        <end position="80"/>
    </location>
</feature>